<feature type="transmembrane region" description="Helical" evidence="1">
    <location>
        <begin position="86"/>
        <end position="106"/>
    </location>
</feature>
<dbReference type="AlphaFoldDB" id="A0A2X3KZ47"/>
<dbReference type="Pfam" id="PF04304">
    <property type="entry name" value="DUF454"/>
    <property type="match status" value="1"/>
</dbReference>
<evidence type="ECO:0000313" key="3">
    <source>
        <dbReference type="Proteomes" id="UP000249818"/>
    </source>
</evidence>
<reference evidence="3" key="1">
    <citation type="submission" date="2018-05" db="EMBL/GenBank/DDBJ databases">
        <authorList>
            <person name="Hao L."/>
        </authorList>
    </citation>
    <scope>NUCLEOTIDE SEQUENCE [LARGE SCALE GENOMIC DNA]</scope>
</reference>
<name>A0A2X3KZ47_9BACT</name>
<evidence type="ECO:0000256" key="1">
    <source>
        <dbReference type="SAM" id="Phobius"/>
    </source>
</evidence>
<dbReference type="PANTHER" id="PTHR35813">
    <property type="entry name" value="INNER MEMBRANE PROTEIN YBAN"/>
    <property type="match status" value="1"/>
</dbReference>
<dbReference type="GO" id="GO:0005886">
    <property type="term" value="C:plasma membrane"/>
    <property type="evidence" value="ECO:0007669"/>
    <property type="project" value="TreeGrafter"/>
</dbReference>
<dbReference type="PIRSF" id="PIRSF016789">
    <property type="entry name" value="DUF454"/>
    <property type="match status" value="1"/>
</dbReference>
<organism evidence="2 3">
    <name type="scientific">Candidatus Bipolaricaulis anaerobius</name>
    <dbReference type="NCBI Taxonomy" id="2026885"/>
    <lineage>
        <taxon>Bacteria</taxon>
        <taxon>Candidatus Bipolaricaulota</taxon>
        <taxon>Candidatus Bipolaricaulia</taxon>
        <taxon>Candidatus Bipolaricaulales</taxon>
        <taxon>Candidatus Bipolaricaulaceae</taxon>
        <taxon>Candidatus Bipolaricaulis</taxon>
    </lineage>
</organism>
<dbReference type="EMBL" id="LS483254">
    <property type="protein sequence ID" value="SQD92786.1"/>
    <property type="molecule type" value="Genomic_DNA"/>
</dbReference>
<dbReference type="PANTHER" id="PTHR35813:SF1">
    <property type="entry name" value="INNER MEMBRANE PROTEIN YBAN"/>
    <property type="match status" value="1"/>
</dbReference>
<keyword evidence="1" id="KW-0812">Transmembrane</keyword>
<evidence type="ECO:0000313" key="2">
    <source>
        <dbReference type="EMBL" id="SQD92786.1"/>
    </source>
</evidence>
<keyword evidence="1" id="KW-1133">Transmembrane helix</keyword>
<sequence length="136" mass="15415">MRRERVRPDRVASPKDQRLVLIAGGLLCVGLAVLGWILPIVPATPFLILAAWCFAHSSPRLHRWLIGNRLFGRYLRDYEEGRGLPWTWKVGSLLLVWGSVAVSAVFIARTAWLRLLLVAMALGTTWYTLRLPTRRG</sequence>
<dbReference type="KEGG" id="bana:BARAN1_0762"/>
<accession>A0A2X3KZ47</accession>
<feature type="transmembrane region" description="Helical" evidence="1">
    <location>
        <begin position="20"/>
        <end position="40"/>
    </location>
</feature>
<protein>
    <submittedName>
        <fullName evidence="2">Inner membrane protein YbaN</fullName>
    </submittedName>
</protein>
<gene>
    <name evidence="2" type="primary">ybaN</name>
    <name evidence="2" type="ORF">BARAN1_0762</name>
</gene>
<keyword evidence="1" id="KW-0472">Membrane</keyword>
<dbReference type="RefSeq" id="WP_162297745.1">
    <property type="nucleotide sequence ID" value="NZ_LS483254.1"/>
</dbReference>
<keyword evidence="3" id="KW-1185">Reference proteome</keyword>
<dbReference type="Proteomes" id="UP000249818">
    <property type="component" value="Chromosome BARAN1"/>
</dbReference>
<dbReference type="OrthoDB" id="9816293at2"/>
<feature type="transmembrane region" description="Helical" evidence="1">
    <location>
        <begin position="112"/>
        <end position="129"/>
    </location>
</feature>
<proteinExistence type="predicted"/>
<dbReference type="InterPro" id="IPR007401">
    <property type="entry name" value="DUF454"/>
</dbReference>